<dbReference type="Pfam" id="PF01841">
    <property type="entry name" value="Transglut_core"/>
    <property type="match status" value="1"/>
</dbReference>
<feature type="compositionally biased region" description="Low complexity" evidence="3">
    <location>
        <begin position="255"/>
        <end position="284"/>
    </location>
</feature>
<dbReference type="GO" id="GO:0140278">
    <property type="term" value="P:mitotic division septum assembly"/>
    <property type="evidence" value="ECO:0007669"/>
    <property type="project" value="TreeGrafter"/>
</dbReference>
<accession>A0A1E3QD11</accession>
<dbReference type="Pfam" id="PF24584">
    <property type="entry name" value="Ig_CYK3_C"/>
    <property type="match status" value="1"/>
</dbReference>
<dbReference type="PANTHER" id="PTHR46333:SF2">
    <property type="entry name" value="CYTOKINESIS PROTEIN 3"/>
    <property type="match status" value="1"/>
</dbReference>
<feature type="region of interest" description="Disordered" evidence="3">
    <location>
        <begin position="215"/>
        <end position="289"/>
    </location>
</feature>
<proteinExistence type="predicted"/>
<dbReference type="SMART" id="SM00326">
    <property type="entry name" value="SH3"/>
    <property type="match status" value="1"/>
</dbReference>
<dbReference type="InterPro" id="IPR056409">
    <property type="entry name" value="Ig_CYK3_C"/>
</dbReference>
<sequence length="923" mass="103012">MTVLPARFPCLCKALYSWSGEQEDDLGFVEGDIIECLHSGDGQWWFGRLQRNKVVGNFPSNFVTMIGDTPTKSLEPEFAIRSTSRNNARSTIYNNNMHDEIDYIPRYDHITSSEDEDIEDNIPPPAPPPHTVLYRAKSTMSMYRPEDENSPVKRSQTPSRTVMDDVMKSLYNTGSLGLGRRAATQMTNRACESEDPVSPNLNRKTTGFTRKLTLTRPKSSLGIGRDREECNDEDMRRPASAKPEAALHPRRSLLRIKSLSRSNTVNTSSTGSNSVLSASSNSTAPTMISDMSATSAGSFARRKAMSRMSNNDNNKTYNEIPVMLPSAVRTGHQPLQTKSSFAALKLKKSGFFSKIKTLGSGSSSGKSTTSFGPLEISEPRALTHSSLTSHSSVGISNVPNDSVSPRDSQSTQWIQVQTDMHRAHSMSQNERAERRRRQELEGYSVLNPLAVIRKQVEGDEGADGQLVENGMDVSKFNFTTLDKVVRALSIPSLATLSSFTITVLCRPYKSDLQRLRAIFIFCTERIIWQQAPPPLDEYDEPSYDIARIFRSKKASSDELANCVKSMCDLLQIPCDVVRGYLRAPGETVDSQTSRVNHAWNAVVVDGEWRMIDASLASPTHPRRSLYTNCPSTAAEDFYFLARPSELLFTHIPRYRTQQHIVPKLSQELLLDLPSICPAMFKYNLFLSDFDTSLLRTSGADVIQIDVQAPVDVDCIADIEVRGYCVDADGDLMESGEVLKCPALSQTFWIRGQRTFRVKTVLPKDESTGVLKIYAGRRGLLQSVRDNPYPLAIAFPVSHSGPSKPFNFVTRIPTPQALRYDVYIVKPQCRDLVFGNAYMFDLKQFPNNVEAPTYSPTKQAKLAVQSPSGKITRLTPKDDIHDYGMHPMVWEGVVSCNEVGVWRGLVTADRSSAWCIFAEWNCVR</sequence>
<dbReference type="Proteomes" id="UP000094385">
    <property type="component" value="Unassembled WGS sequence"/>
</dbReference>
<dbReference type="InterPro" id="IPR038765">
    <property type="entry name" value="Papain-like_cys_pep_sf"/>
</dbReference>
<evidence type="ECO:0000256" key="1">
    <source>
        <dbReference type="ARBA" id="ARBA00022443"/>
    </source>
</evidence>
<dbReference type="AlphaFoldDB" id="A0A1E3QD11"/>
<dbReference type="Gene3D" id="3.10.620.30">
    <property type="match status" value="1"/>
</dbReference>
<name>A0A1E3QD11_LIPST</name>
<dbReference type="InterPro" id="IPR002931">
    <property type="entry name" value="Transglutaminase-like"/>
</dbReference>
<feature type="domain" description="SH3" evidence="4">
    <location>
        <begin position="7"/>
        <end position="68"/>
    </location>
</feature>
<evidence type="ECO:0000256" key="3">
    <source>
        <dbReference type="SAM" id="MobiDB-lite"/>
    </source>
</evidence>
<keyword evidence="6" id="KW-1185">Reference proteome</keyword>
<dbReference type="SUPFAM" id="SSF54001">
    <property type="entry name" value="Cysteine proteinases"/>
    <property type="match status" value="1"/>
</dbReference>
<dbReference type="SMART" id="SM00460">
    <property type="entry name" value="TGc"/>
    <property type="match status" value="1"/>
</dbReference>
<dbReference type="Pfam" id="PF00018">
    <property type="entry name" value="SH3_1"/>
    <property type="match status" value="1"/>
</dbReference>
<dbReference type="EMBL" id="KV454290">
    <property type="protein sequence ID" value="ODQ75589.1"/>
    <property type="molecule type" value="Genomic_DNA"/>
</dbReference>
<dbReference type="FunFam" id="2.30.30.40:FF:000168">
    <property type="entry name" value="SH3 domain protein (Cyk3)"/>
    <property type="match status" value="1"/>
</dbReference>
<dbReference type="InterPro" id="IPR052557">
    <property type="entry name" value="CAP/Cytokinesis_protein"/>
</dbReference>
<dbReference type="OrthoDB" id="6129702at2759"/>
<dbReference type="PROSITE" id="PS50002">
    <property type="entry name" value="SH3"/>
    <property type="match status" value="1"/>
</dbReference>
<evidence type="ECO:0000313" key="5">
    <source>
        <dbReference type="EMBL" id="ODQ75589.1"/>
    </source>
</evidence>
<dbReference type="PANTHER" id="PTHR46333">
    <property type="entry name" value="CYTOKINESIS PROTEIN 3"/>
    <property type="match status" value="1"/>
</dbReference>
<protein>
    <recommendedName>
        <fullName evidence="4">SH3 domain-containing protein</fullName>
    </recommendedName>
</protein>
<organism evidence="5 6">
    <name type="scientific">Lipomyces starkeyi NRRL Y-11557</name>
    <dbReference type="NCBI Taxonomy" id="675824"/>
    <lineage>
        <taxon>Eukaryota</taxon>
        <taxon>Fungi</taxon>
        <taxon>Dikarya</taxon>
        <taxon>Ascomycota</taxon>
        <taxon>Saccharomycotina</taxon>
        <taxon>Lipomycetes</taxon>
        <taxon>Lipomycetales</taxon>
        <taxon>Lipomycetaceae</taxon>
        <taxon>Lipomyces</taxon>
    </lineage>
</organism>
<gene>
    <name evidence="5" type="ORF">LIPSTDRAFT_1031</name>
</gene>
<feature type="compositionally biased region" description="Polar residues" evidence="3">
    <location>
        <begin position="393"/>
        <end position="413"/>
    </location>
</feature>
<dbReference type="InterPro" id="IPR036028">
    <property type="entry name" value="SH3-like_dom_sf"/>
</dbReference>
<dbReference type="STRING" id="675824.A0A1E3QD11"/>
<feature type="compositionally biased region" description="Low complexity" evidence="3">
    <location>
        <begin position="383"/>
        <end position="392"/>
    </location>
</feature>
<dbReference type="Gene3D" id="2.30.30.40">
    <property type="entry name" value="SH3 Domains"/>
    <property type="match status" value="1"/>
</dbReference>
<dbReference type="InterPro" id="IPR001452">
    <property type="entry name" value="SH3_domain"/>
</dbReference>
<evidence type="ECO:0000256" key="2">
    <source>
        <dbReference type="PROSITE-ProRule" id="PRU00192"/>
    </source>
</evidence>
<evidence type="ECO:0000259" key="4">
    <source>
        <dbReference type="PROSITE" id="PS50002"/>
    </source>
</evidence>
<dbReference type="GO" id="GO:0110085">
    <property type="term" value="C:mitotic actomyosin contractile ring"/>
    <property type="evidence" value="ECO:0007669"/>
    <property type="project" value="TreeGrafter"/>
</dbReference>
<evidence type="ECO:0000313" key="6">
    <source>
        <dbReference type="Proteomes" id="UP000094385"/>
    </source>
</evidence>
<feature type="compositionally biased region" description="Basic and acidic residues" evidence="3">
    <location>
        <begin position="224"/>
        <end position="237"/>
    </location>
</feature>
<keyword evidence="1 2" id="KW-0728">SH3 domain</keyword>
<reference evidence="5 6" key="1">
    <citation type="journal article" date="2016" name="Proc. Natl. Acad. Sci. U.S.A.">
        <title>Comparative genomics of biotechnologically important yeasts.</title>
        <authorList>
            <person name="Riley R."/>
            <person name="Haridas S."/>
            <person name="Wolfe K.H."/>
            <person name="Lopes M.R."/>
            <person name="Hittinger C.T."/>
            <person name="Goeker M."/>
            <person name="Salamov A.A."/>
            <person name="Wisecaver J.H."/>
            <person name="Long T.M."/>
            <person name="Calvey C.H."/>
            <person name="Aerts A.L."/>
            <person name="Barry K.W."/>
            <person name="Choi C."/>
            <person name="Clum A."/>
            <person name="Coughlan A.Y."/>
            <person name="Deshpande S."/>
            <person name="Douglass A.P."/>
            <person name="Hanson S.J."/>
            <person name="Klenk H.-P."/>
            <person name="LaButti K.M."/>
            <person name="Lapidus A."/>
            <person name="Lindquist E.A."/>
            <person name="Lipzen A.M."/>
            <person name="Meier-Kolthoff J.P."/>
            <person name="Ohm R.A."/>
            <person name="Otillar R.P."/>
            <person name="Pangilinan J.L."/>
            <person name="Peng Y."/>
            <person name="Rokas A."/>
            <person name="Rosa C.A."/>
            <person name="Scheuner C."/>
            <person name="Sibirny A.A."/>
            <person name="Slot J.C."/>
            <person name="Stielow J.B."/>
            <person name="Sun H."/>
            <person name="Kurtzman C.P."/>
            <person name="Blackwell M."/>
            <person name="Grigoriev I.V."/>
            <person name="Jeffries T.W."/>
        </authorList>
    </citation>
    <scope>NUCLEOTIDE SEQUENCE [LARGE SCALE GENOMIC DNA]</scope>
    <source>
        <strain evidence="5 6">NRRL Y-11557</strain>
    </source>
</reference>
<dbReference type="SUPFAM" id="SSF50044">
    <property type="entry name" value="SH3-domain"/>
    <property type="match status" value="1"/>
</dbReference>
<feature type="region of interest" description="Disordered" evidence="3">
    <location>
        <begin position="383"/>
        <end position="413"/>
    </location>
</feature>